<evidence type="ECO:0000256" key="4">
    <source>
        <dbReference type="SAM" id="Coils"/>
    </source>
</evidence>
<organism evidence="8 9">
    <name type="scientific">Brachionus plicatilis</name>
    <name type="common">Marine rotifer</name>
    <name type="synonym">Brachionus muelleri</name>
    <dbReference type="NCBI Taxonomy" id="10195"/>
    <lineage>
        <taxon>Eukaryota</taxon>
        <taxon>Metazoa</taxon>
        <taxon>Spiralia</taxon>
        <taxon>Gnathifera</taxon>
        <taxon>Rotifera</taxon>
        <taxon>Eurotatoria</taxon>
        <taxon>Monogononta</taxon>
        <taxon>Pseudotrocha</taxon>
        <taxon>Ploima</taxon>
        <taxon>Brachionidae</taxon>
        <taxon>Brachionus</taxon>
    </lineage>
</organism>
<comment type="subcellular location">
    <subcellularLocation>
        <location evidence="1">Cytoplasm</location>
    </subcellularLocation>
</comment>
<dbReference type="Pfam" id="PF00789">
    <property type="entry name" value="UBX"/>
    <property type="match status" value="1"/>
</dbReference>
<dbReference type="EMBL" id="REGN01002820">
    <property type="protein sequence ID" value="RNA25980.1"/>
    <property type="molecule type" value="Genomic_DNA"/>
</dbReference>
<gene>
    <name evidence="8" type="ORF">BpHYR1_005246</name>
</gene>
<dbReference type="GO" id="GO:0031397">
    <property type="term" value="P:negative regulation of protein ubiquitination"/>
    <property type="evidence" value="ECO:0007669"/>
    <property type="project" value="TreeGrafter"/>
</dbReference>
<keyword evidence="3 4" id="KW-0175">Coiled coil</keyword>
<dbReference type="GO" id="GO:0036435">
    <property type="term" value="F:K48-linked polyubiquitin modification-dependent protein binding"/>
    <property type="evidence" value="ECO:0007669"/>
    <property type="project" value="TreeGrafter"/>
</dbReference>
<dbReference type="AlphaFoldDB" id="A0A3M7RRE1"/>
<dbReference type="PANTHER" id="PTHR46340:SF1">
    <property type="entry name" value="UBX DOMAIN-CONTAINING PROTEIN 1"/>
    <property type="match status" value="1"/>
</dbReference>
<evidence type="ECO:0000313" key="9">
    <source>
        <dbReference type="Proteomes" id="UP000276133"/>
    </source>
</evidence>
<dbReference type="Proteomes" id="UP000276133">
    <property type="component" value="Unassembled WGS sequence"/>
</dbReference>
<dbReference type="SMART" id="SM00165">
    <property type="entry name" value="UBA"/>
    <property type="match status" value="1"/>
</dbReference>
<evidence type="ECO:0000256" key="3">
    <source>
        <dbReference type="ARBA" id="ARBA00023054"/>
    </source>
</evidence>
<dbReference type="PROSITE" id="PS50033">
    <property type="entry name" value="UBX"/>
    <property type="match status" value="1"/>
</dbReference>
<dbReference type="InterPro" id="IPR015940">
    <property type="entry name" value="UBA"/>
</dbReference>
<protein>
    <submittedName>
        <fullName evidence="8">UBX domain-containing 1</fullName>
    </submittedName>
</protein>
<feature type="domain" description="UBX" evidence="7">
    <location>
        <begin position="233"/>
        <end position="311"/>
    </location>
</feature>
<feature type="coiled-coil region" evidence="4">
    <location>
        <begin position="121"/>
        <end position="155"/>
    </location>
</feature>
<dbReference type="GO" id="GO:0005634">
    <property type="term" value="C:nucleus"/>
    <property type="evidence" value="ECO:0007669"/>
    <property type="project" value="TreeGrafter"/>
</dbReference>
<dbReference type="GO" id="GO:1903094">
    <property type="term" value="P:negative regulation of protein K48-linked deubiquitination"/>
    <property type="evidence" value="ECO:0007669"/>
    <property type="project" value="TreeGrafter"/>
</dbReference>
<reference evidence="8 9" key="1">
    <citation type="journal article" date="2018" name="Sci. Rep.">
        <title>Genomic signatures of local adaptation to the degree of environmental predictability in rotifers.</title>
        <authorList>
            <person name="Franch-Gras L."/>
            <person name="Hahn C."/>
            <person name="Garcia-Roger E.M."/>
            <person name="Carmona M.J."/>
            <person name="Serra M."/>
            <person name="Gomez A."/>
        </authorList>
    </citation>
    <scope>NUCLEOTIDE SEQUENCE [LARGE SCALE GENOMIC DNA]</scope>
    <source>
        <strain evidence="8">HYR1</strain>
    </source>
</reference>
<dbReference type="Pfam" id="PF24560">
    <property type="entry name" value="zf-C2H2_OTU1_C"/>
    <property type="match status" value="1"/>
</dbReference>
<dbReference type="InterPro" id="IPR029071">
    <property type="entry name" value="Ubiquitin-like_domsf"/>
</dbReference>
<evidence type="ECO:0000313" key="8">
    <source>
        <dbReference type="EMBL" id="RNA25980.1"/>
    </source>
</evidence>
<evidence type="ECO:0000256" key="1">
    <source>
        <dbReference type="ARBA" id="ARBA00004496"/>
    </source>
</evidence>
<dbReference type="Gene3D" id="1.10.8.10">
    <property type="entry name" value="DNA helicase RuvA subunit, C-terminal domain"/>
    <property type="match status" value="1"/>
</dbReference>
<dbReference type="SMART" id="SM00166">
    <property type="entry name" value="UBX"/>
    <property type="match status" value="1"/>
</dbReference>
<sequence>MSDFQNLIEMGFSEEKCKKALSLNNQNMQEALDWLLIHANEPDEPIDEDHKKPVLKLSSELPVAESKKTEENEMDLANPNSLKCDECGIILKDEDFATLHAHKTGHVNFSQSTESIKPKTKEEIEEQKIRLSEKLKKLRHEREEKEKHEQLEREKLRRKEGRQLNEIKQKFHEEEMKRIAEQKRKEKLADAEYKRKLKEQIARDREEFKNQNQPEKSAPVPEKPASSFSNEKREYNECRIQVRLTDGNTMVEKFSVQDQLASVRLWVEKNRTDGYSAFNLIQTFPRKVYTDDDMIKTLSDLGLVPASSLVVSKI</sequence>
<name>A0A3M7RRE1_BRAPC</name>
<keyword evidence="9" id="KW-1185">Reference proteome</keyword>
<dbReference type="InterPro" id="IPR001012">
    <property type="entry name" value="UBX_dom"/>
</dbReference>
<accession>A0A3M7RRE1</accession>
<dbReference type="InterPro" id="IPR009060">
    <property type="entry name" value="UBA-like_sf"/>
</dbReference>
<evidence type="ECO:0000259" key="6">
    <source>
        <dbReference type="PROSITE" id="PS50030"/>
    </source>
</evidence>
<evidence type="ECO:0000256" key="2">
    <source>
        <dbReference type="ARBA" id="ARBA00022490"/>
    </source>
</evidence>
<dbReference type="PROSITE" id="PS50030">
    <property type="entry name" value="UBA"/>
    <property type="match status" value="1"/>
</dbReference>
<dbReference type="Gene3D" id="3.10.20.90">
    <property type="entry name" value="Phosphatidylinositol 3-kinase Catalytic Subunit, Chain A, domain 1"/>
    <property type="match status" value="1"/>
</dbReference>
<dbReference type="SUPFAM" id="SSF54236">
    <property type="entry name" value="Ubiquitin-like"/>
    <property type="match status" value="1"/>
</dbReference>
<evidence type="ECO:0000259" key="7">
    <source>
        <dbReference type="PROSITE" id="PS50033"/>
    </source>
</evidence>
<feature type="domain" description="UBA" evidence="6">
    <location>
        <begin position="1"/>
        <end position="38"/>
    </location>
</feature>
<proteinExistence type="predicted"/>
<dbReference type="GO" id="GO:0005737">
    <property type="term" value="C:cytoplasm"/>
    <property type="evidence" value="ECO:0007669"/>
    <property type="project" value="UniProtKB-SubCell"/>
</dbReference>
<keyword evidence="2" id="KW-0963">Cytoplasm</keyword>
<dbReference type="InterPro" id="IPR057766">
    <property type="entry name" value="Znf-C2H2_OTU1-like_C"/>
</dbReference>
<feature type="region of interest" description="Disordered" evidence="5">
    <location>
        <begin position="205"/>
        <end position="232"/>
    </location>
</feature>
<dbReference type="PANTHER" id="PTHR46340">
    <property type="entry name" value="UBX DOMAIN-CONTAINING PROTEIN 1"/>
    <property type="match status" value="1"/>
</dbReference>
<evidence type="ECO:0000256" key="5">
    <source>
        <dbReference type="SAM" id="MobiDB-lite"/>
    </source>
</evidence>
<dbReference type="OrthoDB" id="10254930at2759"/>
<dbReference type="GO" id="GO:0032435">
    <property type="term" value="P:negative regulation of proteasomal ubiquitin-dependent protein catabolic process"/>
    <property type="evidence" value="ECO:0007669"/>
    <property type="project" value="TreeGrafter"/>
</dbReference>
<dbReference type="STRING" id="10195.A0A3M7RRE1"/>
<dbReference type="SUPFAM" id="SSF46934">
    <property type="entry name" value="UBA-like"/>
    <property type="match status" value="1"/>
</dbReference>
<comment type="caution">
    <text evidence="8">The sequence shown here is derived from an EMBL/GenBank/DDBJ whole genome shotgun (WGS) entry which is preliminary data.</text>
</comment>
<dbReference type="Pfam" id="PF22562">
    <property type="entry name" value="UBA_7"/>
    <property type="match status" value="1"/>
</dbReference>